<reference evidence="2 3" key="1">
    <citation type="submission" date="2016-01" db="EMBL/GenBank/DDBJ databases">
        <title>Highly variable Streptococcus oralis are common among viridans streptococci isolated from primates.</title>
        <authorList>
            <person name="Denapaite D."/>
            <person name="Rieger M."/>
            <person name="Koendgen S."/>
            <person name="Brueckner R."/>
            <person name="Ochigava I."/>
            <person name="Kappeler P."/>
            <person name="Maetz-Rensing K."/>
            <person name="Leendertz F."/>
            <person name="Hakenbeck R."/>
        </authorList>
    </citation>
    <scope>NUCLEOTIDE SEQUENCE [LARGE SCALE GENOMIC DNA]</scope>
    <source>
        <strain evidence="2 3">DD08</strain>
    </source>
</reference>
<evidence type="ECO:0000313" key="3">
    <source>
        <dbReference type="Proteomes" id="UP000070377"/>
    </source>
</evidence>
<gene>
    <name evidence="2" type="ORF">SCRDD08_00960</name>
</gene>
<feature type="transmembrane region" description="Helical" evidence="1">
    <location>
        <begin position="117"/>
        <end position="139"/>
    </location>
</feature>
<organism evidence="2 3">
    <name type="scientific">Streptococcus cristatus</name>
    <dbReference type="NCBI Taxonomy" id="45634"/>
    <lineage>
        <taxon>Bacteria</taxon>
        <taxon>Bacillati</taxon>
        <taxon>Bacillota</taxon>
        <taxon>Bacilli</taxon>
        <taxon>Lactobacillales</taxon>
        <taxon>Streptococcaceae</taxon>
        <taxon>Streptococcus</taxon>
    </lineage>
</organism>
<comment type="caution">
    <text evidence="2">The sequence shown here is derived from an EMBL/GenBank/DDBJ whole genome shotgun (WGS) entry which is preliminary data.</text>
</comment>
<dbReference type="EMBL" id="LQRD01000033">
    <property type="protein sequence ID" value="KXT70021.1"/>
    <property type="molecule type" value="Genomic_DNA"/>
</dbReference>
<sequence length="205" mass="22620">MTVAFSAQLINSPSDKESFVLFVISPIVNNFLTVFVLSPEIFRTAVAVVSDDLISRLKDGFSRAIVFLKQDYLGFWVILFKVQDILHIGSPPAIDRLVSISDHADILKAGSQELDQLVLGMVGILILVHMDVLVTLLVVGQDVRILVKKAQSQHNQIVKIHSFGLTQFLLIGRIALGYNLCVHITSHICIGHLVNQIVLSIGNRT</sequence>
<dbReference type="AlphaFoldDB" id="A0A139N2R2"/>
<evidence type="ECO:0000313" key="2">
    <source>
        <dbReference type="EMBL" id="KXT70021.1"/>
    </source>
</evidence>
<proteinExistence type="predicted"/>
<feature type="transmembrane region" description="Helical" evidence="1">
    <location>
        <begin position="19"/>
        <end position="38"/>
    </location>
</feature>
<dbReference type="Proteomes" id="UP000070377">
    <property type="component" value="Unassembled WGS sequence"/>
</dbReference>
<keyword evidence="1" id="KW-1133">Transmembrane helix</keyword>
<evidence type="ECO:0000256" key="1">
    <source>
        <dbReference type="SAM" id="Phobius"/>
    </source>
</evidence>
<accession>A0A139N2R2</accession>
<keyword evidence="1" id="KW-0472">Membrane</keyword>
<name>A0A139N2R2_STRCR</name>
<protein>
    <submittedName>
        <fullName evidence="2">Malonate transporter</fullName>
    </submittedName>
</protein>
<keyword evidence="1" id="KW-0812">Transmembrane</keyword>